<reference evidence="3" key="1">
    <citation type="submission" date="2017-07" db="EMBL/GenBank/DDBJ databases">
        <title>Taro Niue Genome Assembly and Annotation.</title>
        <authorList>
            <person name="Atibalentja N."/>
            <person name="Keating K."/>
            <person name="Fields C.J."/>
        </authorList>
    </citation>
    <scope>NUCLEOTIDE SEQUENCE</scope>
    <source>
        <strain evidence="3">Niue_2</strain>
        <tissue evidence="3">Leaf</tissue>
    </source>
</reference>
<dbReference type="GO" id="GO:0005524">
    <property type="term" value="F:ATP binding"/>
    <property type="evidence" value="ECO:0007669"/>
    <property type="project" value="InterPro"/>
</dbReference>
<evidence type="ECO:0000313" key="3">
    <source>
        <dbReference type="EMBL" id="MQL87089.1"/>
    </source>
</evidence>
<evidence type="ECO:0000259" key="2">
    <source>
        <dbReference type="PROSITE" id="PS50011"/>
    </source>
</evidence>
<keyword evidence="4" id="KW-1185">Reference proteome</keyword>
<dbReference type="SUPFAM" id="SSF56112">
    <property type="entry name" value="Protein kinase-like (PK-like)"/>
    <property type="match status" value="1"/>
</dbReference>
<dbReference type="EMBL" id="NMUH01000952">
    <property type="protein sequence ID" value="MQL87089.1"/>
    <property type="molecule type" value="Genomic_DNA"/>
</dbReference>
<feature type="compositionally biased region" description="Basic residues" evidence="1">
    <location>
        <begin position="74"/>
        <end position="86"/>
    </location>
</feature>
<dbReference type="InterPro" id="IPR001245">
    <property type="entry name" value="Ser-Thr/Tyr_kinase_cat_dom"/>
</dbReference>
<protein>
    <recommendedName>
        <fullName evidence="2">Protein kinase domain-containing protein</fullName>
    </recommendedName>
</protein>
<sequence>MEKKRGQSGFLSHPFSSLPGWCSGQACRFLRELASVAVRIAGAAAASRKEISFLQAKVKVEAKNMGCFTVLKGKKKKSNQVSRKHSSVKEKPPAVVPHPETHGRSLQSAPPSFRTRAKPNQVANRINNSRIRALSAPSSLDVADQDQLISVDYEEQEYKNRGVSAKDQRVANPQPLPLPSPKGTAALKNIGSFKANNSNNPALPSGPLPLPPLGGLKIFSLEEVASACQNFSSDRCVSEGLSSMVYVASFGDDTLGSKKLETTVSRLLPSNQGIKDFVNEVHRIASLQHPLLCKLLGFHAREGSDQRMLVYERLYHGSLDRLLHGRSEGPSIDWATRIKVALCAARGLLFLHEEGPFQAMYNEFSTTHIQIDKDFSAKLSGYGCVSYNSEAEILNSCAVASISVETREKGLLTPKSNVWSFGIVLLELLTGRKNLDSRYPKEERNLVKWSRAYLTDDCRLSLIMDPRLKGRFPPRAARTIADIALKCLQKDPSERPTMRSIVETLENVQDMKYSCRFRLQEPAAAAGKQMLKFPSFSGVLSPSPKLSFSPSPPSVTLPPVPLSPSRPSINLPLPPRTCSSTMSLEDSRISTTRKSPPQPVRRTGVEGF</sequence>
<accession>A0A843V618</accession>
<comment type="caution">
    <text evidence="3">The sequence shown here is derived from an EMBL/GenBank/DDBJ whole genome shotgun (WGS) entry which is preliminary data.</text>
</comment>
<dbReference type="Gene3D" id="3.30.200.20">
    <property type="entry name" value="Phosphorylase Kinase, domain 1"/>
    <property type="match status" value="1"/>
</dbReference>
<dbReference type="OrthoDB" id="1915767at2759"/>
<dbReference type="InterPro" id="IPR011009">
    <property type="entry name" value="Kinase-like_dom_sf"/>
</dbReference>
<evidence type="ECO:0000256" key="1">
    <source>
        <dbReference type="SAM" id="MobiDB-lite"/>
    </source>
</evidence>
<feature type="domain" description="Protein kinase" evidence="2">
    <location>
        <begin position="231"/>
        <end position="508"/>
    </location>
</feature>
<evidence type="ECO:0000313" key="4">
    <source>
        <dbReference type="Proteomes" id="UP000652761"/>
    </source>
</evidence>
<feature type="region of interest" description="Disordered" evidence="1">
    <location>
        <begin position="544"/>
        <end position="608"/>
    </location>
</feature>
<dbReference type="InterPro" id="IPR000719">
    <property type="entry name" value="Prot_kinase_dom"/>
</dbReference>
<feature type="compositionally biased region" description="Pro residues" evidence="1">
    <location>
        <begin position="550"/>
        <end position="564"/>
    </location>
</feature>
<feature type="region of interest" description="Disordered" evidence="1">
    <location>
        <begin position="74"/>
        <end position="120"/>
    </location>
</feature>
<feature type="compositionally biased region" description="Polar residues" evidence="1">
    <location>
        <begin position="577"/>
        <end position="595"/>
    </location>
</feature>
<dbReference type="GO" id="GO:0004672">
    <property type="term" value="F:protein kinase activity"/>
    <property type="evidence" value="ECO:0007669"/>
    <property type="project" value="InterPro"/>
</dbReference>
<gene>
    <name evidence="3" type="ORF">Taro_019632</name>
</gene>
<dbReference type="InterPro" id="IPR050823">
    <property type="entry name" value="Plant_Ser_Thr_Prot_Kinase"/>
</dbReference>
<name>A0A843V618_COLES</name>
<dbReference type="Pfam" id="PF07714">
    <property type="entry name" value="PK_Tyr_Ser-Thr"/>
    <property type="match status" value="1"/>
</dbReference>
<dbReference type="Proteomes" id="UP000652761">
    <property type="component" value="Unassembled WGS sequence"/>
</dbReference>
<dbReference type="Gene3D" id="1.10.510.10">
    <property type="entry name" value="Transferase(Phosphotransferase) domain 1"/>
    <property type="match status" value="1"/>
</dbReference>
<organism evidence="3 4">
    <name type="scientific">Colocasia esculenta</name>
    <name type="common">Wild taro</name>
    <name type="synonym">Arum esculentum</name>
    <dbReference type="NCBI Taxonomy" id="4460"/>
    <lineage>
        <taxon>Eukaryota</taxon>
        <taxon>Viridiplantae</taxon>
        <taxon>Streptophyta</taxon>
        <taxon>Embryophyta</taxon>
        <taxon>Tracheophyta</taxon>
        <taxon>Spermatophyta</taxon>
        <taxon>Magnoliopsida</taxon>
        <taxon>Liliopsida</taxon>
        <taxon>Araceae</taxon>
        <taxon>Aroideae</taxon>
        <taxon>Colocasieae</taxon>
        <taxon>Colocasia</taxon>
    </lineage>
</organism>
<dbReference type="AlphaFoldDB" id="A0A843V618"/>
<dbReference type="PROSITE" id="PS51257">
    <property type="entry name" value="PROKAR_LIPOPROTEIN"/>
    <property type="match status" value="1"/>
</dbReference>
<proteinExistence type="predicted"/>
<dbReference type="PROSITE" id="PS50011">
    <property type="entry name" value="PROTEIN_KINASE_DOM"/>
    <property type="match status" value="1"/>
</dbReference>
<dbReference type="PANTHER" id="PTHR45621">
    <property type="entry name" value="OS01G0588500 PROTEIN-RELATED"/>
    <property type="match status" value="1"/>
</dbReference>